<dbReference type="EMBL" id="JAVXUR010000001">
    <property type="protein sequence ID" value="MDT8878203.1"/>
    <property type="molecule type" value="Genomic_DNA"/>
</dbReference>
<name>A0ABU3NAH4_9GAMM</name>
<evidence type="ECO:0000313" key="8">
    <source>
        <dbReference type="Proteomes" id="UP001255917"/>
    </source>
</evidence>
<dbReference type="InterPro" id="IPR002321">
    <property type="entry name" value="Cyt_c_II"/>
</dbReference>
<feature type="signal peptide" evidence="6">
    <location>
        <begin position="1"/>
        <end position="26"/>
    </location>
</feature>
<feature type="chain" id="PRO_5046865477" evidence="6">
    <location>
        <begin position="27"/>
        <end position="157"/>
    </location>
</feature>
<evidence type="ECO:0000313" key="7">
    <source>
        <dbReference type="EMBL" id="MDT8878203.1"/>
    </source>
</evidence>
<evidence type="ECO:0000256" key="2">
    <source>
        <dbReference type="ARBA" id="ARBA00022617"/>
    </source>
</evidence>
<dbReference type="SUPFAM" id="SSF47175">
    <property type="entry name" value="Cytochromes"/>
    <property type="match status" value="1"/>
</dbReference>
<evidence type="ECO:0000256" key="6">
    <source>
        <dbReference type="SAM" id="SignalP"/>
    </source>
</evidence>
<keyword evidence="5" id="KW-0408">Iron</keyword>
<evidence type="ECO:0000256" key="3">
    <source>
        <dbReference type="ARBA" id="ARBA00022723"/>
    </source>
</evidence>
<dbReference type="Pfam" id="PF01322">
    <property type="entry name" value="Cytochrom_C_2"/>
    <property type="match status" value="1"/>
</dbReference>
<dbReference type="Proteomes" id="UP001255917">
    <property type="component" value="Unassembled WGS sequence"/>
</dbReference>
<protein>
    <submittedName>
        <fullName evidence="7">Cytochrome c</fullName>
    </submittedName>
</protein>
<evidence type="ECO:0000256" key="5">
    <source>
        <dbReference type="ARBA" id="ARBA00023004"/>
    </source>
</evidence>
<evidence type="ECO:0000256" key="1">
    <source>
        <dbReference type="ARBA" id="ARBA00022448"/>
    </source>
</evidence>
<gene>
    <name evidence="7" type="ORF">RSO68_01810</name>
</gene>
<reference evidence="8" key="1">
    <citation type="submission" date="2023-07" db="EMBL/GenBank/DDBJ databases">
        <title>Substrates and metabolic shifts associated with increased methane emissions in unrestored hypersaline salterns.</title>
        <authorList>
            <person name="Bueno De Mesquita C.P."/>
            <person name="Tringe S.G."/>
        </authorList>
    </citation>
    <scope>NUCLEOTIDE SEQUENCE [LARGE SCALE GENOMIC DNA]</scope>
    <source>
        <strain evidence="8">I4</strain>
    </source>
</reference>
<dbReference type="RefSeq" id="WP_315585213.1">
    <property type="nucleotide sequence ID" value="NZ_JAVXUR010000001.1"/>
</dbReference>
<comment type="caution">
    <text evidence="7">The sequence shown here is derived from an EMBL/GenBank/DDBJ whole genome shotgun (WGS) entry which is preliminary data.</text>
</comment>
<keyword evidence="6" id="KW-0732">Signal</keyword>
<dbReference type="InterPro" id="IPR012127">
    <property type="entry name" value="Cyt_c_prime"/>
</dbReference>
<evidence type="ECO:0000256" key="4">
    <source>
        <dbReference type="ARBA" id="ARBA00022982"/>
    </source>
</evidence>
<dbReference type="Gene3D" id="1.20.120.10">
    <property type="entry name" value="Cytochrome c/b562"/>
    <property type="match status" value="1"/>
</dbReference>
<keyword evidence="8" id="KW-1185">Reference proteome</keyword>
<dbReference type="PROSITE" id="PS51009">
    <property type="entry name" value="CYTCII"/>
    <property type="match status" value="1"/>
</dbReference>
<dbReference type="InterPro" id="IPR010980">
    <property type="entry name" value="Cyt_c/b562"/>
</dbReference>
<dbReference type="PIRSF" id="PIRSF000027">
    <property type="entry name" value="Cytc_c_prime"/>
    <property type="match status" value="1"/>
</dbReference>
<keyword evidence="1" id="KW-0813">Transport</keyword>
<accession>A0ABU3NAH4</accession>
<keyword evidence="3" id="KW-0479">Metal-binding</keyword>
<sequence length="157" mass="16828">MTLMRRPLIATAALTLALVGTTSSHAADVDKSIEYRQDALGVIGWQIGPLGDMAQGKVDYDAEEFARRAENLAAVAPLPWEGFVEGSLRGDGHGVDTAALADIADDWGDFESRQQAMIEETATLAELAQGNDFTAMRRQVAAVADTCKGCHDNYKAE</sequence>
<keyword evidence="2" id="KW-0349">Heme</keyword>
<proteinExistence type="predicted"/>
<organism evidence="7 8">
    <name type="scientific">Halomonas saccharevitans</name>
    <dbReference type="NCBI Taxonomy" id="416872"/>
    <lineage>
        <taxon>Bacteria</taxon>
        <taxon>Pseudomonadati</taxon>
        <taxon>Pseudomonadota</taxon>
        <taxon>Gammaproteobacteria</taxon>
        <taxon>Oceanospirillales</taxon>
        <taxon>Halomonadaceae</taxon>
        <taxon>Halomonas</taxon>
    </lineage>
</organism>
<keyword evidence="4" id="KW-0249">Electron transport</keyword>